<feature type="transmembrane region" description="Helical" evidence="1">
    <location>
        <begin position="84"/>
        <end position="105"/>
    </location>
</feature>
<feature type="transmembrane region" description="Helical" evidence="1">
    <location>
        <begin position="111"/>
        <end position="138"/>
    </location>
</feature>
<evidence type="ECO:0000313" key="2">
    <source>
        <dbReference type="EMBL" id="CAI2381580.1"/>
    </source>
</evidence>
<sequence length="162" mass="18438">MLLQPNQAPFAYKDTQTDLLKLIMLITKFSNIAFVILDIALLLINAKTFQALLTIFIAHSIVLIPSTLYHVVPSARYNLWFRRFAYAVGIFGLIAVTINYALIVTSEGSKALVYLFFLIILTFPGALISGSLTFLLYFEKFEKKKTLMLVPVEYMRPHQPMI</sequence>
<feature type="transmembrane region" description="Helical" evidence="1">
    <location>
        <begin position="50"/>
        <end position="72"/>
    </location>
</feature>
<comment type="caution">
    <text evidence="2">The sequence shown here is derived from an EMBL/GenBank/DDBJ whole genome shotgun (WGS) entry which is preliminary data.</text>
</comment>
<accession>A0AAD1Y0S2</accession>
<keyword evidence="1" id="KW-0472">Membrane</keyword>
<name>A0AAD1Y0S2_EUPCR</name>
<keyword evidence="3" id="KW-1185">Reference proteome</keyword>
<dbReference type="Proteomes" id="UP001295684">
    <property type="component" value="Unassembled WGS sequence"/>
</dbReference>
<feature type="transmembrane region" description="Helical" evidence="1">
    <location>
        <begin position="22"/>
        <end position="44"/>
    </location>
</feature>
<dbReference type="EMBL" id="CAMPGE010023668">
    <property type="protein sequence ID" value="CAI2381580.1"/>
    <property type="molecule type" value="Genomic_DNA"/>
</dbReference>
<keyword evidence="1" id="KW-0812">Transmembrane</keyword>
<dbReference type="AlphaFoldDB" id="A0AAD1Y0S2"/>
<evidence type="ECO:0000313" key="3">
    <source>
        <dbReference type="Proteomes" id="UP001295684"/>
    </source>
</evidence>
<proteinExistence type="predicted"/>
<keyword evidence="1" id="KW-1133">Transmembrane helix</keyword>
<protein>
    <submittedName>
        <fullName evidence="2">Uncharacterized protein</fullName>
    </submittedName>
</protein>
<reference evidence="2" key="1">
    <citation type="submission" date="2023-07" db="EMBL/GenBank/DDBJ databases">
        <authorList>
            <consortium name="AG Swart"/>
            <person name="Singh M."/>
            <person name="Singh A."/>
            <person name="Seah K."/>
            <person name="Emmerich C."/>
        </authorList>
    </citation>
    <scope>NUCLEOTIDE SEQUENCE</scope>
    <source>
        <strain evidence="2">DP1</strain>
    </source>
</reference>
<gene>
    <name evidence="2" type="ORF">ECRASSUSDP1_LOCUS23037</name>
</gene>
<evidence type="ECO:0000256" key="1">
    <source>
        <dbReference type="SAM" id="Phobius"/>
    </source>
</evidence>
<organism evidence="2 3">
    <name type="scientific">Euplotes crassus</name>
    <dbReference type="NCBI Taxonomy" id="5936"/>
    <lineage>
        <taxon>Eukaryota</taxon>
        <taxon>Sar</taxon>
        <taxon>Alveolata</taxon>
        <taxon>Ciliophora</taxon>
        <taxon>Intramacronucleata</taxon>
        <taxon>Spirotrichea</taxon>
        <taxon>Hypotrichia</taxon>
        <taxon>Euplotida</taxon>
        <taxon>Euplotidae</taxon>
        <taxon>Moneuplotes</taxon>
    </lineage>
</organism>